<evidence type="ECO:0000313" key="3">
    <source>
        <dbReference type="Proteomes" id="UP001243717"/>
    </source>
</evidence>
<dbReference type="PANTHER" id="PTHR40616">
    <property type="entry name" value="LINALOOL DEHYDRATASE_ISOMERASE DOMAIN-CONTAINING PROTEIN"/>
    <property type="match status" value="1"/>
</dbReference>
<feature type="chain" id="PRO_5047336113" description="Alpha-L-rhamnosidase six-hairpin glycosidase domain-containing protein" evidence="1">
    <location>
        <begin position="30"/>
        <end position="849"/>
    </location>
</feature>
<keyword evidence="1" id="KW-0732">Signal</keyword>
<gene>
    <name evidence="2" type="ORF">QEH59_06985</name>
</gene>
<feature type="signal peptide" evidence="1">
    <location>
        <begin position="1"/>
        <end position="29"/>
    </location>
</feature>
<name>A0ABU1AH72_9BACT</name>
<evidence type="ECO:0000256" key="1">
    <source>
        <dbReference type="SAM" id="SignalP"/>
    </source>
</evidence>
<protein>
    <recommendedName>
        <fullName evidence="4">Alpha-L-rhamnosidase six-hairpin glycosidase domain-containing protein</fullName>
    </recommendedName>
</protein>
<dbReference type="Proteomes" id="UP001243717">
    <property type="component" value="Unassembled WGS sequence"/>
</dbReference>
<accession>A0ABU1AH72</accession>
<keyword evidence="3" id="KW-1185">Reference proteome</keyword>
<comment type="caution">
    <text evidence="2">The sequence shown here is derived from an EMBL/GenBank/DDBJ whole genome shotgun (WGS) entry which is preliminary data.</text>
</comment>
<evidence type="ECO:0000313" key="2">
    <source>
        <dbReference type="EMBL" id="MDQ8194162.1"/>
    </source>
</evidence>
<proteinExistence type="predicted"/>
<organism evidence="2 3">
    <name type="scientific">Thalassobacterium sedimentorum</name>
    <dbReference type="NCBI Taxonomy" id="3041258"/>
    <lineage>
        <taxon>Bacteria</taxon>
        <taxon>Pseudomonadati</taxon>
        <taxon>Verrucomicrobiota</taxon>
        <taxon>Opitutia</taxon>
        <taxon>Puniceicoccales</taxon>
        <taxon>Coraliomargaritaceae</taxon>
        <taxon>Thalassobacterium</taxon>
    </lineage>
</organism>
<reference evidence="2 3" key="1">
    <citation type="submission" date="2023-04" db="EMBL/GenBank/DDBJ databases">
        <title>A novel bacteria isolated from coastal sediment.</title>
        <authorList>
            <person name="Liu X.-J."/>
            <person name="Du Z.-J."/>
        </authorList>
    </citation>
    <scope>NUCLEOTIDE SEQUENCE [LARGE SCALE GENOMIC DNA]</scope>
    <source>
        <strain evidence="2 3">SDUM461004</strain>
    </source>
</reference>
<sequence length="849" mass="94851">MKQKRTNSMISICRILLLVACLLPFIAEAGPVAFSGKVVIDGAEEEKVILDNGEHVLAANIRGGLPLPVIEGVPFEQLSFTNIASGSGVEIRLIDMGGAVTYNDSETVASYFSDRTDLLSMMSTGYKSEYYKNGLRLEMSGLKPGMTYQLQGFFWDSGPNTSFYLCDGKYPENRSRPIMSTEPAKGYYWTALWTANSETKTIELRPSRRSRATLAGLSLSIVPDRNGENFKTTLPQGNCSDGGPGMCCINVTPQMRERLDAAIANHPWEYDPNMHLLIGANRWNGPATNMPLGEPVHLTMWSAEYALALLDSLQPEHIQRAYLVLDAVLDYQDVDPASPTCGLWPYFTEEPLIEMPYPDYNWADFIGITLLDIRHEHSSLIEPDLLVRIDQAIERAARLVMHRDVTASYTNVATMSSYFLLASGELANDEELFNKGLEKLRALHQYQQVHGGFGEYNTPNYSIVTLDALRRLICNIENQEAVALAGDLYDYAWSELSSFYHAPTNQLSGPHSRSSNFLNERRREVIRIATGIQDEPSPYPNEYNVHEIKFIRRNHSCPEPYRAAFKELDAPREVSRVLLKTKYPIIAGLQDKPVPEGIESQLPLDEYEIRASTYLHPLFALGTANRSVLGHQRRPIIAHFGSSEDPLSLTVHCMKDGRVFHAAQFFSLHDKGSALGVITFATNGGDKHIHVDRLDEGKFSAERLSLQFKVSAMRSDSDNLRRVVESLTRGDDSVQFSLGDLEVSIKKLLSIFGETKTSLIVEESNNSLLIDFEFYDGETRDFDLTEIESAVFAFAVNLSTDEAEAPTAQVHVEGDQLKAFLGRQNLVTPIKPAVGQLLRGNTFFETDVK</sequence>
<dbReference type="PANTHER" id="PTHR40616:SF1">
    <property type="entry name" value="LINALOOL DEHYDRATASE_ISOMERASE DOMAIN-CONTAINING PROTEIN"/>
    <property type="match status" value="1"/>
</dbReference>
<evidence type="ECO:0008006" key="4">
    <source>
        <dbReference type="Google" id="ProtNLM"/>
    </source>
</evidence>
<dbReference type="EMBL" id="JARXIC010000009">
    <property type="protein sequence ID" value="MDQ8194162.1"/>
    <property type="molecule type" value="Genomic_DNA"/>
</dbReference>
<dbReference type="RefSeq" id="WP_308984645.1">
    <property type="nucleotide sequence ID" value="NZ_JARXIC010000009.1"/>
</dbReference>